<dbReference type="EMBL" id="KK112296">
    <property type="protein sequence ID" value="KFM57278.1"/>
    <property type="molecule type" value="Genomic_DNA"/>
</dbReference>
<evidence type="ECO:0000256" key="1">
    <source>
        <dbReference type="ARBA" id="ARBA00021125"/>
    </source>
</evidence>
<keyword evidence="3" id="KW-0677">Repeat</keyword>
<dbReference type="AlphaFoldDB" id="A0A087SWN9"/>
<sequence>MASSSVDGLINIFDLMGCSEEDALLSTLNVGSSVIRFSWSKENLLCCTTGNEEFQLWSANEPSPYLSTTREELPQSSQYKADYLIDSFMVEKSLYVASGSNQGVVCLYSAETKKLHLYCELQNGHSDVVRTVCYSEKGKFIATGGE</sequence>
<name>A0A087SWN9_STEMI</name>
<evidence type="ECO:0000313" key="4">
    <source>
        <dbReference type="EMBL" id="KFM57278.1"/>
    </source>
</evidence>
<gene>
    <name evidence="4" type="ORF">X975_19468</name>
</gene>
<evidence type="ECO:0000256" key="3">
    <source>
        <dbReference type="ARBA" id="ARBA00022737"/>
    </source>
</evidence>
<keyword evidence="2" id="KW-0853">WD repeat</keyword>
<organism evidence="4 5">
    <name type="scientific">Stegodyphus mimosarum</name>
    <name type="common">African social velvet spider</name>
    <dbReference type="NCBI Taxonomy" id="407821"/>
    <lineage>
        <taxon>Eukaryota</taxon>
        <taxon>Metazoa</taxon>
        <taxon>Ecdysozoa</taxon>
        <taxon>Arthropoda</taxon>
        <taxon>Chelicerata</taxon>
        <taxon>Arachnida</taxon>
        <taxon>Araneae</taxon>
        <taxon>Araneomorphae</taxon>
        <taxon>Entelegynae</taxon>
        <taxon>Eresoidea</taxon>
        <taxon>Eresidae</taxon>
        <taxon>Stegodyphus</taxon>
    </lineage>
</organism>
<feature type="non-terminal residue" evidence="4">
    <location>
        <position position="146"/>
    </location>
</feature>
<reference evidence="4 5" key="1">
    <citation type="submission" date="2013-11" db="EMBL/GenBank/DDBJ databases">
        <title>Genome sequencing of Stegodyphus mimosarum.</title>
        <authorList>
            <person name="Bechsgaard J."/>
        </authorList>
    </citation>
    <scope>NUCLEOTIDE SEQUENCE [LARGE SCALE GENOMIC DNA]</scope>
</reference>
<dbReference type="PANTHER" id="PTHR22889">
    <property type="entry name" value="WD REPEAT-CONTAINING PROTEIN 89"/>
    <property type="match status" value="1"/>
</dbReference>
<dbReference type="Gene3D" id="2.130.10.10">
    <property type="entry name" value="YVTN repeat-like/Quinoprotein amine dehydrogenase"/>
    <property type="match status" value="2"/>
</dbReference>
<dbReference type="OrthoDB" id="25131at2759"/>
<dbReference type="InterPro" id="IPR036322">
    <property type="entry name" value="WD40_repeat_dom_sf"/>
</dbReference>
<protein>
    <recommendedName>
        <fullName evidence="1">WD repeat-containing protein 89</fullName>
    </recommendedName>
</protein>
<dbReference type="InterPro" id="IPR015943">
    <property type="entry name" value="WD40/YVTN_repeat-like_dom_sf"/>
</dbReference>
<dbReference type="InterPro" id="IPR001680">
    <property type="entry name" value="WD40_rpt"/>
</dbReference>
<evidence type="ECO:0000256" key="2">
    <source>
        <dbReference type="ARBA" id="ARBA00022574"/>
    </source>
</evidence>
<dbReference type="STRING" id="407821.A0A087SWN9"/>
<dbReference type="Pfam" id="PF00400">
    <property type="entry name" value="WD40"/>
    <property type="match status" value="1"/>
</dbReference>
<dbReference type="PANTHER" id="PTHR22889:SF0">
    <property type="entry name" value="WD REPEAT-CONTAINING PROTEIN 89"/>
    <property type="match status" value="1"/>
</dbReference>
<keyword evidence="5" id="KW-1185">Reference proteome</keyword>
<evidence type="ECO:0000313" key="5">
    <source>
        <dbReference type="Proteomes" id="UP000054359"/>
    </source>
</evidence>
<accession>A0A087SWN9</accession>
<dbReference type="SUPFAM" id="SSF50978">
    <property type="entry name" value="WD40 repeat-like"/>
    <property type="match status" value="1"/>
</dbReference>
<dbReference type="Proteomes" id="UP000054359">
    <property type="component" value="Unassembled WGS sequence"/>
</dbReference>
<proteinExistence type="predicted"/>
<dbReference type="InterPro" id="IPR039328">
    <property type="entry name" value="WDR89"/>
</dbReference>